<dbReference type="EMBL" id="SLZW01000007">
    <property type="protein sequence ID" value="TCS61615.1"/>
    <property type="molecule type" value="Genomic_DNA"/>
</dbReference>
<name>A0A4R3J8D0_9PROT</name>
<keyword evidence="3" id="KW-1185">Reference proteome</keyword>
<comment type="caution">
    <text evidence="2">The sequence shown here is derived from an EMBL/GenBank/DDBJ whole genome shotgun (WGS) entry which is preliminary data.</text>
</comment>
<dbReference type="InterPro" id="IPR011990">
    <property type="entry name" value="TPR-like_helical_dom_sf"/>
</dbReference>
<proteinExistence type="predicted"/>
<reference evidence="2 3" key="1">
    <citation type="submission" date="2019-03" db="EMBL/GenBank/DDBJ databases">
        <title>Genomic Encyclopedia of Type Strains, Phase IV (KMG-IV): sequencing the most valuable type-strain genomes for metagenomic binning, comparative biology and taxonomic classification.</title>
        <authorList>
            <person name="Goeker M."/>
        </authorList>
    </citation>
    <scope>NUCLEOTIDE SEQUENCE [LARGE SCALE GENOMIC DNA]</scope>
    <source>
        <strain evidence="2 3">DSM 101688</strain>
    </source>
</reference>
<sequence length="193" mass="21995">MSPLEQADLIRNIVTFWFGDPGSDDFAAPRRRWFVANPTFDDEIRNRFSEVIERARTGALDDMYCCPEGALALILVLDQFPRNIHRGTPQAFATDAKARALAARALDDGFDRALLPMQRLFMYLPFEHSEDIQDQLRAVALIDALGAGEQVDYARRHLEIIDRFGRFPHRNETLGRPSTPEERAFLKQPGSSF</sequence>
<evidence type="ECO:0000256" key="1">
    <source>
        <dbReference type="SAM" id="MobiDB-lite"/>
    </source>
</evidence>
<dbReference type="Pfam" id="PF06041">
    <property type="entry name" value="DUF924"/>
    <property type="match status" value="1"/>
</dbReference>
<protein>
    <submittedName>
        <fullName evidence="2">Uncharacterized protein (DUF924 family)</fullName>
    </submittedName>
</protein>
<dbReference type="InterPro" id="IPR010323">
    <property type="entry name" value="DUF924"/>
</dbReference>
<dbReference type="SUPFAM" id="SSF48452">
    <property type="entry name" value="TPR-like"/>
    <property type="match status" value="1"/>
</dbReference>
<dbReference type="PANTHER" id="PTHR23004:SF7">
    <property type="entry name" value="DUF924-DOMAIN-CONTAINING PROTEIN"/>
    <property type="match status" value="1"/>
</dbReference>
<evidence type="ECO:0000313" key="2">
    <source>
        <dbReference type="EMBL" id="TCS61615.1"/>
    </source>
</evidence>
<dbReference type="AlphaFoldDB" id="A0A4R3J8D0"/>
<evidence type="ECO:0000313" key="3">
    <source>
        <dbReference type="Proteomes" id="UP000295304"/>
    </source>
</evidence>
<feature type="compositionally biased region" description="Basic and acidic residues" evidence="1">
    <location>
        <begin position="171"/>
        <end position="185"/>
    </location>
</feature>
<dbReference type="Gene3D" id="1.25.40.10">
    <property type="entry name" value="Tetratricopeptide repeat domain"/>
    <property type="match status" value="1"/>
</dbReference>
<dbReference type="Gene3D" id="1.20.58.320">
    <property type="entry name" value="TPR-like"/>
    <property type="match status" value="1"/>
</dbReference>
<dbReference type="RefSeq" id="WP_132939334.1">
    <property type="nucleotide sequence ID" value="NZ_CP119676.1"/>
</dbReference>
<feature type="region of interest" description="Disordered" evidence="1">
    <location>
        <begin position="171"/>
        <end position="193"/>
    </location>
</feature>
<organism evidence="2 3">
    <name type="scientific">Varunaivibrio sulfuroxidans</name>
    <dbReference type="NCBI Taxonomy" id="1773489"/>
    <lineage>
        <taxon>Bacteria</taxon>
        <taxon>Pseudomonadati</taxon>
        <taxon>Pseudomonadota</taxon>
        <taxon>Alphaproteobacteria</taxon>
        <taxon>Rhodospirillales</taxon>
        <taxon>Magnetovibrionaceae</taxon>
        <taxon>Varunaivibrio</taxon>
    </lineage>
</organism>
<dbReference type="OrthoDB" id="7593450at2"/>
<dbReference type="PANTHER" id="PTHR23004">
    <property type="entry name" value="DOUBLECORTIN DOMAIN CONTAINING 2"/>
    <property type="match status" value="1"/>
</dbReference>
<gene>
    <name evidence="2" type="ORF">EDD55_10722</name>
</gene>
<accession>A0A4R3J8D0</accession>
<dbReference type="Proteomes" id="UP000295304">
    <property type="component" value="Unassembled WGS sequence"/>
</dbReference>